<dbReference type="AlphaFoldDB" id="A0AAE0G2K6"/>
<dbReference type="InterPro" id="IPR022203">
    <property type="entry name" value="DUF3727"/>
</dbReference>
<sequence length="116" mass="12612">VDGRGQLRPAPQEAALLKRRAHSPGTVRGCLRYSEEDVVVLDEGDGEETEGIEIATFASAGSFYMVFSPAEPVLFAATTDASTGEVRLLEQGLDEAAVQQQMLQVRLEMDEEDDLI</sequence>
<name>A0AAE0G2K6_9CHLO</name>
<gene>
    <name evidence="1" type="ORF">CYMTET_21340</name>
</gene>
<protein>
    <submittedName>
        <fullName evidence="1">Uncharacterized protein</fullName>
    </submittedName>
</protein>
<feature type="non-terminal residue" evidence="1">
    <location>
        <position position="1"/>
    </location>
</feature>
<evidence type="ECO:0000313" key="2">
    <source>
        <dbReference type="Proteomes" id="UP001190700"/>
    </source>
</evidence>
<dbReference type="Proteomes" id="UP001190700">
    <property type="component" value="Unassembled WGS sequence"/>
</dbReference>
<proteinExistence type="predicted"/>
<reference evidence="1 2" key="1">
    <citation type="journal article" date="2015" name="Genome Biol. Evol.">
        <title>Comparative Genomics of a Bacterivorous Green Alga Reveals Evolutionary Causalities and Consequences of Phago-Mixotrophic Mode of Nutrition.</title>
        <authorList>
            <person name="Burns J.A."/>
            <person name="Paasch A."/>
            <person name="Narechania A."/>
            <person name="Kim E."/>
        </authorList>
    </citation>
    <scope>NUCLEOTIDE SEQUENCE [LARGE SCALE GENOMIC DNA]</scope>
    <source>
        <strain evidence="1 2">PLY_AMNH</strain>
    </source>
</reference>
<dbReference type="PANTHER" id="PTHR36061">
    <property type="match status" value="1"/>
</dbReference>
<dbReference type="EMBL" id="LGRX02010501">
    <property type="protein sequence ID" value="KAK3270252.1"/>
    <property type="molecule type" value="Genomic_DNA"/>
</dbReference>
<keyword evidence="2" id="KW-1185">Reference proteome</keyword>
<evidence type="ECO:0000313" key="1">
    <source>
        <dbReference type="EMBL" id="KAK3270252.1"/>
    </source>
</evidence>
<accession>A0AAE0G2K6</accession>
<comment type="caution">
    <text evidence="1">The sequence shown here is derived from an EMBL/GenBank/DDBJ whole genome shotgun (WGS) entry which is preliminary data.</text>
</comment>
<dbReference type="Pfam" id="PF12527">
    <property type="entry name" value="DUF3727"/>
    <property type="match status" value="1"/>
</dbReference>
<dbReference type="PANTHER" id="PTHR36061:SF3">
    <property type="entry name" value="OS04G0692200 PROTEIN"/>
    <property type="match status" value="1"/>
</dbReference>
<organism evidence="1 2">
    <name type="scientific">Cymbomonas tetramitiformis</name>
    <dbReference type="NCBI Taxonomy" id="36881"/>
    <lineage>
        <taxon>Eukaryota</taxon>
        <taxon>Viridiplantae</taxon>
        <taxon>Chlorophyta</taxon>
        <taxon>Pyramimonadophyceae</taxon>
        <taxon>Pyramimonadales</taxon>
        <taxon>Pyramimonadaceae</taxon>
        <taxon>Cymbomonas</taxon>
    </lineage>
</organism>